<evidence type="ECO:0000313" key="2">
    <source>
        <dbReference type="Proteomes" id="UP000095280"/>
    </source>
</evidence>
<proteinExistence type="predicted"/>
<name>A0A1I8G0Y4_9PLAT</name>
<reference evidence="3" key="1">
    <citation type="submission" date="2016-11" db="UniProtKB">
        <authorList>
            <consortium name="WormBaseParasite"/>
        </authorList>
    </citation>
    <scope>IDENTIFICATION</scope>
</reference>
<sequence>IRRASLITVGLELLFNAPTSIFTFTKFVSSASHMMQEHIFVPQSLRSLLGTQSHASFLDRKNRQDLFFTVDSVVYLLLLTWLSARPIVQFISQATFRRHLKAILASMKQSLVTSSRLMKRLSVVELSPEQDQRCHGLTSAAREPFLMRRV</sequence>
<keyword evidence="1" id="KW-0472">Membrane</keyword>
<organism evidence="2 3">
    <name type="scientific">Macrostomum lignano</name>
    <dbReference type="NCBI Taxonomy" id="282301"/>
    <lineage>
        <taxon>Eukaryota</taxon>
        <taxon>Metazoa</taxon>
        <taxon>Spiralia</taxon>
        <taxon>Lophotrochozoa</taxon>
        <taxon>Platyhelminthes</taxon>
        <taxon>Rhabditophora</taxon>
        <taxon>Macrostomorpha</taxon>
        <taxon>Macrostomida</taxon>
        <taxon>Macrostomidae</taxon>
        <taxon>Macrostomum</taxon>
    </lineage>
</organism>
<dbReference type="Proteomes" id="UP000095280">
    <property type="component" value="Unplaced"/>
</dbReference>
<dbReference type="WBParaSite" id="maker-uti_cns_0000451-snap-gene-0.12-mRNA-1">
    <property type="protein sequence ID" value="maker-uti_cns_0000451-snap-gene-0.12-mRNA-1"/>
    <property type="gene ID" value="maker-uti_cns_0000451-snap-gene-0.12"/>
</dbReference>
<evidence type="ECO:0000313" key="3">
    <source>
        <dbReference type="WBParaSite" id="maker-uti_cns_0000451-snap-gene-0.12-mRNA-1"/>
    </source>
</evidence>
<keyword evidence="1" id="KW-0812">Transmembrane</keyword>
<accession>A0A1I8G0Y4</accession>
<evidence type="ECO:0000256" key="1">
    <source>
        <dbReference type="SAM" id="Phobius"/>
    </source>
</evidence>
<feature type="transmembrane region" description="Helical" evidence="1">
    <location>
        <begin position="66"/>
        <end position="88"/>
    </location>
</feature>
<dbReference type="AlphaFoldDB" id="A0A1I8G0Y4"/>
<keyword evidence="2" id="KW-1185">Reference proteome</keyword>
<keyword evidence="1" id="KW-1133">Transmembrane helix</keyword>
<protein>
    <submittedName>
        <fullName evidence="3">ABC transmembrane type-1 domain-containing protein</fullName>
    </submittedName>
</protein>